<dbReference type="EMBL" id="RCVZ01000015">
    <property type="protein sequence ID" value="RLQ93312.1"/>
    <property type="molecule type" value="Genomic_DNA"/>
</dbReference>
<keyword evidence="2" id="KW-1185">Reference proteome</keyword>
<reference evidence="1 2" key="1">
    <citation type="submission" date="2018-10" db="EMBL/GenBank/DDBJ databases">
        <title>Falsibacillus sp. genome draft.</title>
        <authorList>
            <person name="Shi S."/>
        </authorList>
    </citation>
    <scope>NUCLEOTIDE SEQUENCE [LARGE SCALE GENOMIC DNA]</scope>
    <source>
        <strain evidence="1 2">GY 10110</strain>
    </source>
</reference>
<proteinExistence type="predicted"/>
<evidence type="ECO:0000313" key="1">
    <source>
        <dbReference type="EMBL" id="RLQ93312.1"/>
    </source>
</evidence>
<accession>A0A3L7JY01</accession>
<dbReference type="Proteomes" id="UP000276770">
    <property type="component" value="Unassembled WGS sequence"/>
</dbReference>
<protein>
    <submittedName>
        <fullName evidence="1">Uncharacterized protein</fullName>
    </submittedName>
</protein>
<organism evidence="1 2">
    <name type="scientific">Falsibacillus albus</name>
    <dbReference type="NCBI Taxonomy" id="2478915"/>
    <lineage>
        <taxon>Bacteria</taxon>
        <taxon>Bacillati</taxon>
        <taxon>Bacillota</taxon>
        <taxon>Bacilli</taxon>
        <taxon>Bacillales</taxon>
        <taxon>Bacillaceae</taxon>
        <taxon>Falsibacillus</taxon>
    </lineage>
</organism>
<dbReference type="AlphaFoldDB" id="A0A3L7JY01"/>
<comment type="caution">
    <text evidence="1">The sequence shown here is derived from an EMBL/GenBank/DDBJ whole genome shotgun (WGS) entry which is preliminary data.</text>
</comment>
<name>A0A3L7JY01_9BACI</name>
<sequence length="152" mass="16870">MKKALSVIILSAIILLGFSITMNRSMHPLDILPNESKIVISDSLLSINVRVKNNSFRTSKPFKVMLKTSDPSFAAILGKDQMVIGQPVHTGGAAFKMDGNETQYIGQTFKLKKYHIPKEKLISAIQNGMIEAQLVSENQELGTSTIKFFEEK</sequence>
<evidence type="ECO:0000313" key="2">
    <source>
        <dbReference type="Proteomes" id="UP000276770"/>
    </source>
</evidence>
<gene>
    <name evidence="1" type="ORF">D9X91_17775</name>
</gene>
<dbReference type="RefSeq" id="WP_121682002.1">
    <property type="nucleotide sequence ID" value="NZ_RCVZ01000015.1"/>
</dbReference>